<protein>
    <submittedName>
        <fullName evidence="2">Uncharacterized protein</fullName>
    </submittedName>
</protein>
<evidence type="ECO:0000256" key="1">
    <source>
        <dbReference type="SAM" id="MobiDB-lite"/>
    </source>
</evidence>
<sequence length="287" mass="31371">MMKQYTFHPAPNCHPDRQYAPYNPAAFIPAYTSYNPNNSNNKRHSVQNYTGIYNGFGNDGRVGGNKPARPTSHMPPASNGQYYQAYHADIRRPSMTTTLRRSKASRRASRTSVVTPRRVSAGPWPLSANPTIYDDEVVAPTPLLRKFSFDEETTRSVTEERRALLEDVGAPRRGGSEGSSEDGGSEQEAVTPVDDGGVGETPAEYRRQQADALRELLGLVLEDDGEVEGVVVEFGYVGEEGGKGGEGVVSVEVVRDGEEREMMAKGLGRFSAEEYLAEVEGMKGVFA</sequence>
<gene>
    <name evidence="2" type="ORF">B0T18DRAFT_428722</name>
</gene>
<evidence type="ECO:0000313" key="3">
    <source>
        <dbReference type="Proteomes" id="UP001172155"/>
    </source>
</evidence>
<evidence type="ECO:0000313" key="2">
    <source>
        <dbReference type="EMBL" id="KAK0745598.1"/>
    </source>
</evidence>
<organism evidence="2 3">
    <name type="scientific">Schizothecium vesticola</name>
    <dbReference type="NCBI Taxonomy" id="314040"/>
    <lineage>
        <taxon>Eukaryota</taxon>
        <taxon>Fungi</taxon>
        <taxon>Dikarya</taxon>
        <taxon>Ascomycota</taxon>
        <taxon>Pezizomycotina</taxon>
        <taxon>Sordariomycetes</taxon>
        <taxon>Sordariomycetidae</taxon>
        <taxon>Sordariales</taxon>
        <taxon>Schizotheciaceae</taxon>
        <taxon>Schizothecium</taxon>
    </lineage>
</organism>
<feature type="region of interest" description="Disordered" evidence="1">
    <location>
        <begin position="90"/>
        <end position="116"/>
    </location>
</feature>
<comment type="caution">
    <text evidence="2">The sequence shown here is derived from an EMBL/GenBank/DDBJ whole genome shotgun (WGS) entry which is preliminary data.</text>
</comment>
<feature type="region of interest" description="Disordered" evidence="1">
    <location>
        <begin position="61"/>
        <end position="80"/>
    </location>
</feature>
<feature type="compositionally biased region" description="Basic and acidic residues" evidence="1">
    <location>
        <begin position="151"/>
        <end position="165"/>
    </location>
</feature>
<reference evidence="2" key="1">
    <citation type="submission" date="2023-06" db="EMBL/GenBank/DDBJ databases">
        <title>Genome-scale phylogeny and comparative genomics of the fungal order Sordariales.</title>
        <authorList>
            <consortium name="Lawrence Berkeley National Laboratory"/>
            <person name="Hensen N."/>
            <person name="Bonometti L."/>
            <person name="Westerberg I."/>
            <person name="Brannstrom I.O."/>
            <person name="Guillou S."/>
            <person name="Cros-Aarteil S."/>
            <person name="Calhoun S."/>
            <person name="Haridas S."/>
            <person name="Kuo A."/>
            <person name="Mondo S."/>
            <person name="Pangilinan J."/>
            <person name="Riley R."/>
            <person name="LaButti K."/>
            <person name="Andreopoulos B."/>
            <person name="Lipzen A."/>
            <person name="Chen C."/>
            <person name="Yanf M."/>
            <person name="Daum C."/>
            <person name="Ng V."/>
            <person name="Clum A."/>
            <person name="Steindorff A."/>
            <person name="Ohm R."/>
            <person name="Martin F."/>
            <person name="Silar P."/>
            <person name="Natvig D."/>
            <person name="Lalanne C."/>
            <person name="Gautier V."/>
            <person name="Ament-velasquez S.L."/>
            <person name="Kruys A."/>
            <person name="Hutchinson M.I."/>
            <person name="Powell A.J."/>
            <person name="Barry K."/>
            <person name="Miller A.N."/>
            <person name="Grigoriev I.V."/>
            <person name="Debuchy R."/>
            <person name="Gladieux P."/>
            <person name="Thoren M.H."/>
            <person name="Johannesson H."/>
        </authorList>
    </citation>
    <scope>NUCLEOTIDE SEQUENCE</scope>
    <source>
        <strain evidence="2">SMH3187-1</strain>
    </source>
</reference>
<name>A0AA40EU72_9PEZI</name>
<dbReference type="Proteomes" id="UP001172155">
    <property type="component" value="Unassembled WGS sequence"/>
</dbReference>
<keyword evidence="3" id="KW-1185">Reference proteome</keyword>
<feature type="compositionally biased region" description="Basic residues" evidence="1">
    <location>
        <begin position="100"/>
        <end position="109"/>
    </location>
</feature>
<dbReference type="AlphaFoldDB" id="A0AA40EU72"/>
<proteinExistence type="predicted"/>
<dbReference type="EMBL" id="JAUKUD010000004">
    <property type="protein sequence ID" value="KAK0745598.1"/>
    <property type="molecule type" value="Genomic_DNA"/>
</dbReference>
<accession>A0AA40EU72</accession>
<feature type="region of interest" description="Disordered" evidence="1">
    <location>
        <begin position="151"/>
        <end position="201"/>
    </location>
</feature>